<sequence>MKALMPALAAATALVAPSLAFARPVTFEATLKNYGGNGAYVALYVTDAAGKYRGTLWMAGGKAKYYRHLSDWQRMSGGAATEIDGITGASIGSGKTLKITADIADAMIDAGYQVRVDTAVEDGMDNPSEIVVPLSTGSAGNPSPGKGYIKSFLASF</sequence>
<dbReference type="InterPro" id="IPR014469">
    <property type="entry name" value="DUF2271"/>
</dbReference>
<proteinExistence type="predicted"/>
<reference evidence="2 3" key="1">
    <citation type="submission" date="2020-08" db="EMBL/GenBank/DDBJ databases">
        <title>Genomic Encyclopedia of Type Strains, Phase IV (KMG-IV): sequencing the most valuable type-strain genomes for metagenomic binning, comparative biology and taxonomic classification.</title>
        <authorList>
            <person name="Goeker M."/>
        </authorList>
    </citation>
    <scope>NUCLEOTIDE SEQUENCE [LARGE SCALE GENOMIC DNA]</scope>
    <source>
        <strain evidence="2 3">DSM 15743</strain>
    </source>
</reference>
<gene>
    <name evidence="2" type="ORF">GGR34_002739</name>
</gene>
<feature type="chain" id="PRO_5031100850" description="DUF2271 domain-containing protein" evidence="1">
    <location>
        <begin position="23"/>
        <end position="156"/>
    </location>
</feature>
<accession>A0A7W6IGG2</accession>
<organism evidence="2 3">
    <name type="scientific">Microvirga flocculans</name>
    <dbReference type="NCBI Taxonomy" id="217168"/>
    <lineage>
        <taxon>Bacteria</taxon>
        <taxon>Pseudomonadati</taxon>
        <taxon>Pseudomonadota</taxon>
        <taxon>Alphaproteobacteria</taxon>
        <taxon>Hyphomicrobiales</taxon>
        <taxon>Methylobacteriaceae</taxon>
        <taxon>Microvirga</taxon>
    </lineage>
</organism>
<evidence type="ECO:0000313" key="3">
    <source>
        <dbReference type="Proteomes" id="UP000519439"/>
    </source>
</evidence>
<feature type="signal peptide" evidence="1">
    <location>
        <begin position="1"/>
        <end position="22"/>
    </location>
</feature>
<comment type="caution">
    <text evidence="2">The sequence shown here is derived from an EMBL/GenBank/DDBJ whole genome shotgun (WGS) entry which is preliminary data.</text>
</comment>
<name>A0A7W6IGG2_9HYPH</name>
<keyword evidence="1" id="KW-0732">Signal</keyword>
<evidence type="ECO:0008006" key="4">
    <source>
        <dbReference type="Google" id="ProtNLM"/>
    </source>
</evidence>
<evidence type="ECO:0000313" key="2">
    <source>
        <dbReference type="EMBL" id="MBB4041076.1"/>
    </source>
</evidence>
<dbReference type="Pfam" id="PF10029">
    <property type="entry name" value="DUF2271"/>
    <property type="match status" value="1"/>
</dbReference>
<dbReference type="EMBL" id="JACIDC010000009">
    <property type="protein sequence ID" value="MBB4041076.1"/>
    <property type="molecule type" value="Genomic_DNA"/>
</dbReference>
<keyword evidence="3" id="KW-1185">Reference proteome</keyword>
<evidence type="ECO:0000256" key="1">
    <source>
        <dbReference type="SAM" id="SignalP"/>
    </source>
</evidence>
<dbReference type="AlphaFoldDB" id="A0A7W6IGG2"/>
<protein>
    <recommendedName>
        <fullName evidence="4">DUF2271 domain-containing protein</fullName>
    </recommendedName>
</protein>
<dbReference type="RefSeq" id="WP_027316430.1">
    <property type="nucleotide sequence ID" value="NZ_JACIDC010000009.1"/>
</dbReference>
<dbReference type="Proteomes" id="UP000519439">
    <property type="component" value="Unassembled WGS sequence"/>
</dbReference>